<dbReference type="Pfam" id="PF00072">
    <property type="entry name" value="Response_reg"/>
    <property type="match status" value="1"/>
</dbReference>
<dbReference type="PANTHER" id="PTHR48111">
    <property type="entry name" value="REGULATOR OF RPOS"/>
    <property type="match status" value="1"/>
</dbReference>
<keyword evidence="2" id="KW-0902">Two-component regulatory system</keyword>
<dbReference type="Gene3D" id="1.10.10.10">
    <property type="entry name" value="Winged helix-like DNA-binding domain superfamily/Winged helix DNA-binding domain"/>
    <property type="match status" value="1"/>
</dbReference>
<dbReference type="Pfam" id="PF00486">
    <property type="entry name" value="Trans_reg_C"/>
    <property type="match status" value="1"/>
</dbReference>
<dbReference type="Proteomes" id="UP000319148">
    <property type="component" value="Unassembled WGS sequence"/>
</dbReference>
<evidence type="ECO:0000259" key="9">
    <source>
        <dbReference type="PROSITE" id="PS51755"/>
    </source>
</evidence>
<evidence type="ECO:0000313" key="10">
    <source>
        <dbReference type="EMBL" id="TPD60746.1"/>
    </source>
</evidence>
<evidence type="ECO:0000256" key="7">
    <source>
        <dbReference type="PROSITE-ProRule" id="PRU01091"/>
    </source>
</evidence>
<dbReference type="Gene3D" id="3.40.50.2300">
    <property type="match status" value="1"/>
</dbReference>
<gene>
    <name evidence="10" type="ORF">FIV46_08460</name>
</gene>
<dbReference type="GO" id="GO:0005829">
    <property type="term" value="C:cytosol"/>
    <property type="evidence" value="ECO:0007669"/>
    <property type="project" value="TreeGrafter"/>
</dbReference>
<dbReference type="GO" id="GO:0000976">
    <property type="term" value="F:transcription cis-regulatory region binding"/>
    <property type="evidence" value="ECO:0007669"/>
    <property type="project" value="TreeGrafter"/>
</dbReference>
<comment type="caution">
    <text evidence="10">The sequence shown here is derived from an EMBL/GenBank/DDBJ whole genome shotgun (WGS) entry which is preliminary data.</text>
</comment>
<evidence type="ECO:0000259" key="8">
    <source>
        <dbReference type="PROSITE" id="PS50110"/>
    </source>
</evidence>
<accession>A0A501PLU9</accession>
<dbReference type="GO" id="GO:0000156">
    <property type="term" value="F:phosphorelay response regulator activity"/>
    <property type="evidence" value="ECO:0007669"/>
    <property type="project" value="TreeGrafter"/>
</dbReference>
<dbReference type="RefSeq" id="WP_139940421.1">
    <property type="nucleotide sequence ID" value="NZ_JBHSYP010000008.1"/>
</dbReference>
<evidence type="ECO:0000256" key="1">
    <source>
        <dbReference type="ARBA" id="ARBA00022553"/>
    </source>
</evidence>
<name>A0A501PLU9_9PROT</name>
<dbReference type="PROSITE" id="PS51755">
    <property type="entry name" value="OMPR_PHOB"/>
    <property type="match status" value="1"/>
</dbReference>
<protein>
    <submittedName>
        <fullName evidence="10">Response regulator transcription factor</fullName>
    </submittedName>
</protein>
<feature type="domain" description="OmpR/PhoB-type" evidence="9">
    <location>
        <begin position="124"/>
        <end position="219"/>
    </location>
</feature>
<dbReference type="Gene3D" id="6.10.250.690">
    <property type="match status" value="1"/>
</dbReference>
<dbReference type="PANTHER" id="PTHR48111:SF37">
    <property type="entry name" value="RESPONSE REGULATOR PROTEIN CARR"/>
    <property type="match status" value="1"/>
</dbReference>
<dbReference type="SUPFAM" id="SSF46894">
    <property type="entry name" value="C-terminal effector domain of the bipartite response regulators"/>
    <property type="match status" value="1"/>
</dbReference>
<evidence type="ECO:0000256" key="2">
    <source>
        <dbReference type="ARBA" id="ARBA00023012"/>
    </source>
</evidence>
<dbReference type="GO" id="GO:0006355">
    <property type="term" value="P:regulation of DNA-templated transcription"/>
    <property type="evidence" value="ECO:0007669"/>
    <property type="project" value="InterPro"/>
</dbReference>
<dbReference type="InterPro" id="IPR039420">
    <property type="entry name" value="WalR-like"/>
</dbReference>
<reference evidence="11" key="1">
    <citation type="submission" date="2019-06" db="EMBL/GenBank/DDBJ databases">
        <title>The complete genome of Emcibacter congregatus ZYLT.</title>
        <authorList>
            <person name="Zhao Z."/>
        </authorList>
    </citation>
    <scope>NUCLEOTIDE SEQUENCE [LARGE SCALE GENOMIC DNA]</scope>
    <source>
        <strain evidence="11">MCCC 1A06723</strain>
    </source>
</reference>
<evidence type="ECO:0000256" key="3">
    <source>
        <dbReference type="ARBA" id="ARBA00023015"/>
    </source>
</evidence>
<evidence type="ECO:0000256" key="5">
    <source>
        <dbReference type="ARBA" id="ARBA00023163"/>
    </source>
</evidence>
<dbReference type="CDD" id="cd00383">
    <property type="entry name" value="trans_reg_C"/>
    <property type="match status" value="1"/>
</dbReference>
<feature type="domain" description="Response regulatory" evidence="8">
    <location>
        <begin position="2"/>
        <end position="116"/>
    </location>
</feature>
<dbReference type="InterPro" id="IPR016032">
    <property type="entry name" value="Sig_transdc_resp-reg_C-effctor"/>
</dbReference>
<dbReference type="FunFam" id="3.40.50.2300:FF:000002">
    <property type="entry name" value="DNA-binding response regulator PhoP"/>
    <property type="match status" value="1"/>
</dbReference>
<keyword evidence="4 7" id="KW-0238">DNA-binding</keyword>
<dbReference type="AlphaFoldDB" id="A0A501PLU9"/>
<dbReference type="SMART" id="SM00862">
    <property type="entry name" value="Trans_reg_C"/>
    <property type="match status" value="1"/>
</dbReference>
<keyword evidence="5" id="KW-0804">Transcription</keyword>
<dbReference type="GO" id="GO:0032993">
    <property type="term" value="C:protein-DNA complex"/>
    <property type="evidence" value="ECO:0007669"/>
    <property type="project" value="TreeGrafter"/>
</dbReference>
<keyword evidence="1 6" id="KW-0597">Phosphoprotein</keyword>
<dbReference type="InterPro" id="IPR011006">
    <property type="entry name" value="CheY-like_superfamily"/>
</dbReference>
<feature type="DNA-binding region" description="OmpR/PhoB-type" evidence="7">
    <location>
        <begin position="124"/>
        <end position="219"/>
    </location>
</feature>
<evidence type="ECO:0000256" key="6">
    <source>
        <dbReference type="PROSITE-ProRule" id="PRU00169"/>
    </source>
</evidence>
<proteinExistence type="predicted"/>
<evidence type="ECO:0000313" key="11">
    <source>
        <dbReference type="Proteomes" id="UP000319148"/>
    </source>
</evidence>
<dbReference type="EMBL" id="VFIY01000006">
    <property type="protein sequence ID" value="TPD60746.1"/>
    <property type="molecule type" value="Genomic_DNA"/>
</dbReference>
<dbReference type="SMART" id="SM00448">
    <property type="entry name" value="REC"/>
    <property type="match status" value="1"/>
</dbReference>
<evidence type="ECO:0000256" key="4">
    <source>
        <dbReference type="ARBA" id="ARBA00023125"/>
    </source>
</evidence>
<dbReference type="OrthoDB" id="9802426at2"/>
<dbReference type="InterPro" id="IPR036388">
    <property type="entry name" value="WH-like_DNA-bd_sf"/>
</dbReference>
<dbReference type="PROSITE" id="PS50110">
    <property type="entry name" value="RESPONSE_REGULATORY"/>
    <property type="match status" value="1"/>
</dbReference>
<sequence length="222" mass="24827">MRLLLVEDDPKLGPQLQKDLQNRGYAVDLTASGEEAEFMGAEVPYGIIILDLGLPDRSGIEVLKAWRRENMTVPVLILTARDSWQEKVEGFQAGADDYLAKPFHFEELVERLGALIRRASGLASRTLEAEGFVLDQDNQAVVLADGSSHVLTGTEYRLLHYLMLNPGKILSKTTLTEHVYEFDADKDSNVIEVYIRRLRRILPDGLIRTLRGQGYIFGGGGR</sequence>
<feature type="modified residue" description="4-aspartylphosphate" evidence="6">
    <location>
        <position position="51"/>
    </location>
</feature>
<keyword evidence="11" id="KW-1185">Reference proteome</keyword>
<dbReference type="SUPFAM" id="SSF52172">
    <property type="entry name" value="CheY-like"/>
    <property type="match status" value="1"/>
</dbReference>
<dbReference type="InterPro" id="IPR001789">
    <property type="entry name" value="Sig_transdc_resp-reg_receiver"/>
</dbReference>
<organism evidence="10 11">
    <name type="scientific">Emcibacter nanhaiensis</name>
    <dbReference type="NCBI Taxonomy" id="1505037"/>
    <lineage>
        <taxon>Bacteria</taxon>
        <taxon>Pseudomonadati</taxon>
        <taxon>Pseudomonadota</taxon>
        <taxon>Alphaproteobacteria</taxon>
        <taxon>Emcibacterales</taxon>
        <taxon>Emcibacteraceae</taxon>
        <taxon>Emcibacter</taxon>
    </lineage>
</organism>
<keyword evidence="3" id="KW-0805">Transcription regulation</keyword>
<dbReference type="InterPro" id="IPR001867">
    <property type="entry name" value="OmpR/PhoB-type_DNA-bd"/>
</dbReference>